<keyword evidence="5" id="KW-0804">Transcription</keyword>
<dbReference type="Gene3D" id="3.40.50.2300">
    <property type="match status" value="1"/>
</dbReference>
<accession>A0A2D3DSE7</accession>
<dbReference type="GO" id="GO:0032993">
    <property type="term" value="C:protein-DNA complex"/>
    <property type="evidence" value="ECO:0007669"/>
    <property type="project" value="TreeGrafter"/>
</dbReference>
<dbReference type="InterPro" id="IPR001789">
    <property type="entry name" value="Sig_transdc_resp-reg_receiver"/>
</dbReference>
<evidence type="ECO:0000256" key="2">
    <source>
        <dbReference type="ARBA" id="ARBA00023012"/>
    </source>
</evidence>
<dbReference type="InterPro" id="IPR011006">
    <property type="entry name" value="CheY-like_superfamily"/>
</dbReference>
<dbReference type="GO" id="GO:0005829">
    <property type="term" value="C:cytosol"/>
    <property type="evidence" value="ECO:0007669"/>
    <property type="project" value="TreeGrafter"/>
</dbReference>
<dbReference type="Pfam" id="PF00072">
    <property type="entry name" value="Response_reg"/>
    <property type="match status" value="1"/>
</dbReference>
<keyword evidence="2" id="KW-0902">Two-component regulatory system</keyword>
<dbReference type="PROSITE" id="PS50110">
    <property type="entry name" value="RESPONSE_REGULATORY"/>
    <property type="match status" value="1"/>
</dbReference>
<dbReference type="SMART" id="SM00448">
    <property type="entry name" value="REC"/>
    <property type="match status" value="1"/>
</dbReference>
<dbReference type="InterPro" id="IPR036388">
    <property type="entry name" value="WH-like_DNA-bd_sf"/>
</dbReference>
<dbReference type="AlphaFoldDB" id="A0A1D9PP73"/>
<evidence type="ECO:0000256" key="1">
    <source>
        <dbReference type="ARBA" id="ARBA00022553"/>
    </source>
</evidence>
<dbReference type="GO" id="GO:0000976">
    <property type="term" value="F:transcription cis-regulatory region binding"/>
    <property type="evidence" value="ECO:0007669"/>
    <property type="project" value="TreeGrafter"/>
</dbReference>
<dbReference type="Proteomes" id="UP000587477">
    <property type="component" value="Chromosome"/>
</dbReference>
<dbReference type="Pfam" id="PF00486">
    <property type="entry name" value="Trans_reg_C"/>
    <property type="match status" value="1"/>
</dbReference>
<dbReference type="Gene3D" id="6.10.250.690">
    <property type="match status" value="1"/>
</dbReference>
<dbReference type="CDD" id="cd17574">
    <property type="entry name" value="REC_OmpR"/>
    <property type="match status" value="1"/>
</dbReference>
<accession>A0A1D9PP73</accession>
<dbReference type="SUPFAM" id="SSF52172">
    <property type="entry name" value="CheY-like"/>
    <property type="match status" value="1"/>
</dbReference>
<dbReference type="PROSITE" id="PS51755">
    <property type="entry name" value="OMPR_PHOB"/>
    <property type="match status" value="1"/>
</dbReference>
<dbReference type="STRING" id="1449088.AJ82_17505"/>
<keyword evidence="4" id="KW-0238">DNA-binding</keyword>
<reference evidence="7" key="1">
    <citation type="submission" date="2020-10" db="EMBL/GenBank/DDBJ databases">
        <title>Complete genome sequence of Bacillus velezensis NST6.</title>
        <authorList>
            <person name="Choi J."/>
        </authorList>
    </citation>
    <scope>NUCLEOTIDE SEQUENCE [LARGE SCALE GENOMIC DNA]</scope>
    <source>
        <strain evidence="7">NST6</strain>
    </source>
</reference>
<dbReference type="InterPro" id="IPR001867">
    <property type="entry name" value="OmpR/PhoB-type_DNA-bd"/>
</dbReference>
<dbReference type="CDD" id="cd00383">
    <property type="entry name" value="trans_reg_C"/>
    <property type="match status" value="1"/>
</dbReference>
<dbReference type="EMBL" id="CP063687">
    <property type="protein sequence ID" value="QOY27399.1"/>
    <property type="molecule type" value="Genomic_DNA"/>
</dbReference>
<evidence type="ECO:0000313" key="7">
    <source>
        <dbReference type="Proteomes" id="UP000587477"/>
    </source>
</evidence>
<dbReference type="PANTHER" id="PTHR48111:SF2">
    <property type="entry name" value="RESPONSE REGULATOR SAER"/>
    <property type="match status" value="1"/>
</dbReference>
<dbReference type="PANTHER" id="PTHR48111">
    <property type="entry name" value="REGULATOR OF RPOS"/>
    <property type="match status" value="1"/>
</dbReference>
<organism evidence="6 7">
    <name type="scientific">Bacillus velezensis</name>
    <dbReference type="NCBI Taxonomy" id="492670"/>
    <lineage>
        <taxon>Bacteria</taxon>
        <taxon>Bacillati</taxon>
        <taxon>Bacillota</taxon>
        <taxon>Bacilli</taxon>
        <taxon>Bacillales</taxon>
        <taxon>Bacillaceae</taxon>
        <taxon>Bacillus</taxon>
        <taxon>Bacillus amyloliquefaciens group</taxon>
    </lineage>
</organism>
<evidence type="ECO:0000256" key="5">
    <source>
        <dbReference type="ARBA" id="ARBA00023163"/>
    </source>
</evidence>
<evidence type="ECO:0000256" key="3">
    <source>
        <dbReference type="ARBA" id="ARBA00023015"/>
    </source>
</evidence>
<dbReference type="SMART" id="SM00862">
    <property type="entry name" value="Trans_reg_C"/>
    <property type="match status" value="1"/>
</dbReference>
<gene>
    <name evidence="6" type="primary">arlR</name>
    <name evidence="6" type="ORF">BACVE_002411</name>
</gene>
<proteinExistence type="predicted"/>
<keyword evidence="1" id="KW-0597">Phosphoprotein</keyword>
<protein>
    <submittedName>
        <fullName evidence="6">Response regulator ArlR</fullName>
    </submittedName>
</protein>
<keyword evidence="3" id="KW-0805">Transcription regulation</keyword>
<sequence length="220" mass="25732">MANILAIDDEKDILVLIRNILQRDQHTVTILEKAEDQSLDFFQGYDLILLDVMMPGTDGIELCRRIRPLVDSPILFLTAKSDEESIVKGLMTGADDYITKPFGVQELMARVNAHVRRERREKHQTKRLISGFMFDFDNKEVWMDDRKLPLTKNEYKIVEFLAQHKNRTFSREQIYEEVYGLDGDALYSTITEFIRTIRKKCKEHGADPIKTVWGVGYKWE</sequence>
<dbReference type="InterPro" id="IPR039420">
    <property type="entry name" value="WalR-like"/>
</dbReference>
<dbReference type="Gene3D" id="1.10.10.10">
    <property type="entry name" value="Winged helix-like DNA-binding domain superfamily/Winged helix DNA-binding domain"/>
    <property type="match status" value="1"/>
</dbReference>
<name>A0A1D9PP73_BACVE</name>
<evidence type="ECO:0000313" key="6">
    <source>
        <dbReference type="EMBL" id="QOY27399.1"/>
    </source>
</evidence>
<evidence type="ECO:0000256" key="4">
    <source>
        <dbReference type="ARBA" id="ARBA00023125"/>
    </source>
</evidence>
<dbReference type="GO" id="GO:0006355">
    <property type="term" value="P:regulation of DNA-templated transcription"/>
    <property type="evidence" value="ECO:0007669"/>
    <property type="project" value="InterPro"/>
</dbReference>
<dbReference type="GO" id="GO:0000156">
    <property type="term" value="F:phosphorelay response regulator activity"/>
    <property type="evidence" value="ECO:0007669"/>
    <property type="project" value="TreeGrafter"/>
</dbReference>
<dbReference type="RefSeq" id="WP_003151668.1">
    <property type="nucleotide sequence ID" value="NZ_AP024501.1"/>
</dbReference>